<gene>
    <name evidence="2" type="ORF">JEQ47_00365</name>
</gene>
<feature type="transmembrane region" description="Helical" evidence="1">
    <location>
        <begin position="84"/>
        <end position="104"/>
    </location>
</feature>
<comment type="caution">
    <text evidence="2">The sequence shown here is derived from an EMBL/GenBank/DDBJ whole genome shotgun (WGS) entry which is preliminary data.</text>
</comment>
<dbReference type="Proteomes" id="UP000602124">
    <property type="component" value="Unassembled WGS sequence"/>
</dbReference>
<evidence type="ECO:0008006" key="4">
    <source>
        <dbReference type="Google" id="ProtNLM"/>
    </source>
</evidence>
<keyword evidence="1" id="KW-1133">Transmembrane helix</keyword>
<feature type="transmembrane region" description="Helical" evidence="1">
    <location>
        <begin position="320"/>
        <end position="341"/>
    </location>
</feature>
<feature type="transmembrane region" description="Helical" evidence="1">
    <location>
        <begin position="378"/>
        <end position="396"/>
    </location>
</feature>
<sequence>MQMATISRWTLTYFGVALAALVVALALMAAGFGYPHVALFAPETLIVVHLVVVGWLSLLMLGALIQFLPVLVGRELALPRLAPVALGLIVAGLLLLLAGFGALADWPWVSADLAPLGGLVIIAGFAVAAVMLFATLLRASSLALPAGFVAVALMSALVATLLGDNLAAALSGLIGGDFAVALVTHGVALHAGFGLGGWLTLAAMGVSYRLVSMFLISPERKGFVPRLAFVAAVAALAMLCAVLGVLVASNAPWPLGLGLAGLLGLVSLAAYAGDVVILYRGRRRPALELHMAAAVGAFVMLGVGTVAVVVAGSMGSEAGLAAAVQVLALGWLGGLGLAMLYKIVPFLTWLECFAPQMGRMQTPRVQDLVRERRARHWYALYFAMVAVGGLGMAAGWTGVVQVAAGGQLAAVLLIMHQLWRARTLRDLPAQWQDQPGPRLLRSALRPRSLI</sequence>
<feature type="transmembrane region" description="Helical" evidence="1">
    <location>
        <begin position="182"/>
        <end position="206"/>
    </location>
</feature>
<evidence type="ECO:0000313" key="2">
    <source>
        <dbReference type="EMBL" id="MBJ3783155.1"/>
    </source>
</evidence>
<dbReference type="InterPro" id="IPR036927">
    <property type="entry name" value="Cyt_c_oxase-like_su1_sf"/>
</dbReference>
<proteinExistence type="predicted"/>
<name>A0A934IVV1_9HYPH</name>
<protein>
    <recommendedName>
        <fullName evidence="4">Transmembrane protein</fullName>
    </recommendedName>
</protein>
<feature type="transmembrane region" description="Helical" evidence="1">
    <location>
        <begin position="142"/>
        <end position="162"/>
    </location>
</feature>
<organism evidence="2 3">
    <name type="scientific">Devosia sediminis</name>
    <dbReference type="NCBI Taxonomy" id="2798801"/>
    <lineage>
        <taxon>Bacteria</taxon>
        <taxon>Pseudomonadati</taxon>
        <taxon>Pseudomonadota</taxon>
        <taxon>Alphaproteobacteria</taxon>
        <taxon>Hyphomicrobiales</taxon>
        <taxon>Devosiaceae</taxon>
        <taxon>Devosia</taxon>
    </lineage>
</organism>
<feature type="transmembrane region" description="Helical" evidence="1">
    <location>
        <begin position="116"/>
        <end position="137"/>
    </location>
</feature>
<dbReference type="RefSeq" id="WP_198874408.1">
    <property type="nucleotide sequence ID" value="NZ_JAEKMH010000001.1"/>
</dbReference>
<keyword evidence="3" id="KW-1185">Reference proteome</keyword>
<accession>A0A934IVV1</accession>
<evidence type="ECO:0000313" key="3">
    <source>
        <dbReference type="Proteomes" id="UP000602124"/>
    </source>
</evidence>
<feature type="transmembrane region" description="Helical" evidence="1">
    <location>
        <begin position="46"/>
        <end position="72"/>
    </location>
</feature>
<feature type="transmembrane region" description="Helical" evidence="1">
    <location>
        <begin position="255"/>
        <end position="279"/>
    </location>
</feature>
<keyword evidence="1" id="KW-0812">Transmembrane</keyword>
<keyword evidence="1" id="KW-0472">Membrane</keyword>
<feature type="transmembrane region" description="Helical" evidence="1">
    <location>
        <begin position="291"/>
        <end position="314"/>
    </location>
</feature>
<feature type="transmembrane region" description="Helical" evidence="1">
    <location>
        <begin position="12"/>
        <end position="34"/>
    </location>
</feature>
<dbReference type="EMBL" id="JAEKMH010000001">
    <property type="protein sequence ID" value="MBJ3783155.1"/>
    <property type="molecule type" value="Genomic_DNA"/>
</dbReference>
<dbReference type="Gene3D" id="1.20.210.10">
    <property type="entry name" value="Cytochrome c oxidase-like, subunit I domain"/>
    <property type="match status" value="1"/>
</dbReference>
<evidence type="ECO:0000256" key="1">
    <source>
        <dbReference type="SAM" id="Phobius"/>
    </source>
</evidence>
<dbReference type="AlphaFoldDB" id="A0A934IVV1"/>
<feature type="transmembrane region" description="Helical" evidence="1">
    <location>
        <begin position="227"/>
        <end position="249"/>
    </location>
</feature>
<reference evidence="2" key="1">
    <citation type="submission" date="2020-12" db="EMBL/GenBank/DDBJ databases">
        <title>Devosia sp. MSA67 isolated from Mo River.</title>
        <authorList>
            <person name="Ma F."/>
            <person name="Zi Z."/>
        </authorList>
    </citation>
    <scope>NUCLEOTIDE SEQUENCE</scope>
    <source>
        <strain evidence="2">MSA67</strain>
    </source>
</reference>